<evidence type="ECO:0000313" key="1">
    <source>
        <dbReference type="EMBL" id="MDZ7281370.1"/>
    </source>
</evidence>
<reference evidence="2" key="1">
    <citation type="submission" date="2023-07" db="EMBL/GenBank/DDBJ databases">
        <title>Whole genome sequence analysis of rice epiphytic Sphingomonas sanguinis OsEp_Plm_15B2.</title>
        <authorList>
            <person name="Sahu K.P."/>
            <person name="Asharani P."/>
            <person name="Reddy B."/>
            <person name="Kumar A."/>
        </authorList>
    </citation>
    <scope>NUCLEOTIDE SEQUENCE [LARGE SCALE GENOMIC DNA]</scope>
    <source>
        <strain evidence="2">OsEp_Plm_15B2</strain>
    </source>
</reference>
<keyword evidence="2" id="KW-1185">Reference proteome</keyword>
<organism evidence="1 2">
    <name type="scientific">Sphingomonas sanguinis</name>
    <dbReference type="NCBI Taxonomy" id="33051"/>
    <lineage>
        <taxon>Bacteria</taxon>
        <taxon>Pseudomonadati</taxon>
        <taxon>Pseudomonadota</taxon>
        <taxon>Alphaproteobacteria</taxon>
        <taxon>Sphingomonadales</taxon>
        <taxon>Sphingomonadaceae</taxon>
        <taxon>Sphingomonas</taxon>
    </lineage>
</organism>
<dbReference type="Proteomes" id="UP001292182">
    <property type="component" value="Unassembled WGS sequence"/>
</dbReference>
<name>A0ABU5LN53_9SPHN</name>
<accession>A0ABU5LN53</accession>
<dbReference type="InterPro" id="IPR025332">
    <property type="entry name" value="DUF4238"/>
</dbReference>
<protein>
    <submittedName>
        <fullName evidence="1">DUF4238 domain-containing protein</fullName>
    </submittedName>
</protein>
<gene>
    <name evidence="1" type="ORF">N4G62_04925</name>
</gene>
<evidence type="ECO:0000313" key="2">
    <source>
        <dbReference type="Proteomes" id="UP001292182"/>
    </source>
</evidence>
<comment type="caution">
    <text evidence="1">The sequence shown here is derived from an EMBL/GenBank/DDBJ whole genome shotgun (WGS) entry which is preliminary data.</text>
</comment>
<sequence length="282" mass="31434">MSIPKRHHFVPKMILNDFADPEGWLYWCRHRDEPSKVQRGRPSELFHKNHLYSTLSESGAKDPAMEQALGMLESAAFGVVQAVLEAARRGTVPALSHAQKQLWYTFFLMQWRRTPENQLSCTSDDAASRMIDGILDELRLVAPDRLDEIARFATPESKARTIRNVRVQSLLGFRAEVMGVLERRGIAILRITRPGKQFIIGSRPVIKLTRPGQTDLNDPNVEMWLPISADVAVGAGQGDGGICLIDIDDDRMIRHLNRSIASQSAMIASGSAALVRSIANAR</sequence>
<dbReference type="EMBL" id="JAOBTW010000004">
    <property type="protein sequence ID" value="MDZ7281370.1"/>
    <property type="molecule type" value="Genomic_DNA"/>
</dbReference>
<proteinExistence type="predicted"/>
<dbReference type="Pfam" id="PF14022">
    <property type="entry name" value="DUF4238"/>
    <property type="match status" value="1"/>
</dbReference>